<dbReference type="InterPro" id="IPR034660">
    <property type="entry name" value="DinB/YfiT-like"/>
</dbReference>
<evidence type="ECO:0000313" key="1">
    <source>
        <dbReference type="EMBL" id="BAB47753.1"/>
    </source>
</evidence>
<sequence length="198" mass="22023">MVTRCLRRLKNRVRRRYVASPAFRPDRRSDVTISMYEASVPVFSTRLKALSNVLAAAEQNALDRKIDPQVFLTARLAPDMFALTRQVQIATDHAKGAPSRLAGREVPKYEDNEASFADLEARIAKTLALLATFSAADIDGSDDKVIELKLGGRETTLAGMQYLLHVAMPNFYFHLTTAYDILRHNGVPLGKATFLGSR</sequence>
<dbReference type="AlphaFoldDB" id="Q98NK8"/>
<dbReference type="Proteomes" id="UP000000552">
    <property type="component" value="Chromosome"/>
</dbReference>
<proteinExistence type="predicted"/>
<dbReference type="PANTHER" id="PTHR36922:SF1">
    <property type="entry name" value="DUF1993 DOMAIN-CONTAINING PROTEIN"/>
    <property type="match status" value="1"/>
</dbReference>
<dbReference type="Gene3D" id="1.20.120.450">
    <property type="entry name" value="dinb family like domain"/>
    <property type="match status" value="1"/>
</dbReference>
<reference evidence="1 2" key="1">
    <citation type="journal article" date="2000" name="DNA Res.">
        <title>Complete genome structure of the nitrogen-fixing symbiotic bacterium Mesorhizobium loti.</title>
        <authorList>
            <person name="Kaneko T."/>
            <person name="Nakamura Y."/>
            <person name="Sato S."/>
            <person name="Asamizu E."/>
            <person name="Kato T."/>
            <person name="Sasamoto S."/>
            <person name="Watanabe A."/>
            <person name="Idesawa K."/>
            <person name="Ishikawa A."/>
            <person name="Kawashima K."/>
            <person name="Kimura T."/>
            <person name="Kishida Y."/>
            <person name="Kiyokawa C."/>
            <person name="Kohara M."/>
            <person name="Matsumoto M."/>
            <person name="Matsuno A."/>
            <person name="Mochizuki Y."/>
            <person name="Nakayama S."/>
            <person name="Nakazaki N."/>
            <person name="Shimpo S."/>
            <person name="Sugimoto M."/>
            <person name="Takeuchi C."/>
            <person name="Yamada M."/>
            <person name="Tabata S."/>
        </authorList>
    </citation>
    <scope>NUCLEOTIDE SEQUENCE [LARGE SCALE GENOMIC DNA]</scope>
    <source>
        <strain evidence="2">LMG 29417 / CECT 9101 / MAFF 303099</strain>
    </source>
</reference>
<dbReference type="Pfam" id="PF09351">
    <property type="entry name" value="DUF1993"/>
    <property type="match status" value="1"/>
</dbReference>
<dbReference type="eggNOG" id="COG3812">
    <property type="taxonomic scope" value="Bacteria"/>
</dbReference>
<dbReference type="HOGENOM" id="CLU_090929_1_0_5"/>
<organism evidence="1 2">
    <name type="scientific">Mesorhizobium japonicum (strain LMG 29417 / CECT 9101 / MAFF 303099)</name>
    <name type="common">Mesorhizobium loti (strain MAFF 303099)</name>
    <dbReference type="NCBI Taxonomy" id="266835"/>
    <lineage>
        <taxon>Bacteria</taxon>
        <taxon>Pseudomonadati</taxon>
        <taxon>Pseudomonadota</taxon>
        <taxon>Alphaproteobacteria</taxon>
        <taxon>Hyphomicrobiales</taxon>
        <taxon>Phyllobacteriaceae</taxon>
        <taxon>Mesorhizobium</taxon>
    </lineage>
</organism>
<dbReference type="SUPFAM" id="SSF109854">
    <property type="entry name" value="DinB/YfiT-like putative metalloenzymes"/>
    <property type="match status" value="1"/>
</dbReference>
<dbReference type="KEGG" id="mlo:mlr0096"/>
<dbReference type="EMBL" id="BA000012">
    <property type="protein sequence ID" value="BAB47753.1"/>
    <property type="molecule type" value="Genomic_DNA"/>
</dbReference>
<evidence type="ECO:0000313" key="2">
    <source>
        <dbReference type="Proteomes" id="UP000000552"/>
    </source>
</evidence>
<protein>
    <submittedName>
        <fullName evidence="1">Mlr0096 protein</fullName>
    </submittedName>
</protein>
<gene>
    <name evidence="1" type="ordered locus">mlr0096</name>
</gene>
<name>Q98NK8_RHILO</name>
<accession>Q98NK8</accession>
<dbReference type="InterPro" id="IPR018531">
    <property type="entry name" value="DUF1993"/>
</dbReference>
<dbReference type="PANTHER" id="PTHR36922">
    <property type="entry name" value="BLL2446 PROTEIN"/>
    <property type="match status" value="1"/>
</dbReference>